<name>A0AAD7WQN8_9TELE</name>
<evidence type="ECO:0000313" key="6">
    <source>
        <dbReference type="EMBL" id="KAJ8405463.1"/>
    </source>
</evidence>
<keyword evidence="4" id="KW-0325">Glycoprotein</keyword>
<dbReference type="InterPro" id="IPR015631">
    <property type="entry name" value="CD2/SLAM_rcpt"/>
</dbReference>
<dbReference type="GO" id="GO:0016020">
    <property type="term" value="C:membrane"/>
    <property type="evidence" value="ECO:0007669"/>
    <property type="project" value="UniProtKB-SubCell"/>
</dbReference>
<protein>
    <recommendedName>
        <fullName evidence="8">Ig-like domain-containing protein</fullName>
    </recommendedName>
</protein>
<dbReference type="SUPFAM" id="SSF48726">
    <property type="entry name" value="Immunoglobulin"/>
    <property type="match status" value="2"/>
</dbReference>
<dbReference type="PANTHER" id="PTHR12080:SF48">
    <property type="entry name" value="IMMUNOGLOBULIN SUBTYPE DOMAIN-CONTAINING PROTEIN"/>
    <property type="match status" value="1"/>
</dbReference>
<evidence type="ECO:0000256" key="5">
    <source>
        <dbReference type="SAM" id="Phobius"/>
    </source>
</evidence>
<accession>A0AAD7WQN8</accession>
<comment type="subcellular location">
    <subcellularLocation>
        <location evidence="1">Membrane</location>
    </subcellularLocation>
</comment>
<organism evidence="6 7">
    <name type="scientific">Aldrovandia affinis</name>
    <dbReference type="NCBI Taxonomy" id="143900"/>
    <lineage>
        <taxon>Eukaryota</taxon>
        <taxon>Metazoa</taxon>
        <taxon>Chordata</taxon>
        <taxon>Craniata</taxon>
        <taxon>Vertebrata</taxon>
        <taxon>Euteleostomi</taxon>
        <taxon>Actinopterygii</taxon>
        <taxon>Neopterygii</taxon>
        <taxon>Teleostei</taxon>
        <taxon>Notacanthiformes</taxon>
        <taxon>Halosauridae</taxon>
        <taxon>Aldrovandia</taxon>
    </lineage>
</organism>
<dbReference type="InterPro" id="IPR036179">
    <property type="entry name" value="Ig-like_dom_sf"/>
</dbReference>
<evidence type="ECO:0000256" key="3">
    <source>
        <dbReference type="ARBA" id="ARBA00023136"/>
    </source>
</evidence>
<dbReference type="AlphaFoldDB" id="A0AAD7WQN8"/>
<keyword evidence="5" id="KW-0812">Transmembrane</keyword>
<keyword evidence="3 5" id="KW-0472">Membrane</keyword>
<dbReference type="PANTHER" id="PTHR12080">
    <property type="entry name" value="SIGNALING LYMPHOCYTIC ACTIVATION MOLECULE"/>
    <property type="match status" value="1"/>
</dbReference>
<evidence type="ECO:0000313" key="7">
    <source>
        <dbReference type="Proteomes" id="UP001221898"/>
    </source>
</evidence>
<keyword evidence="2" id="KW-0732">Signal</keyword>
<gene>
    <name evidence="6" type="ORF">AAFF_G00319360</name>
</gene>
<dbReference type="Gene3D" id="2.60.40.10">
    <property type="entry name" value="Immunoglobulins"/>
    <property type="match status" value="2"/>
</dbReference>
<keyword evidence="7" id="KW-1185">Reference proteome</keyword>
<evidence type="ECO:0000256" key="2">
    <source>
        <dbReference type="ARBA" id="ARBA00022729"/>
    </source>
</evidence>
<keyword evidence="5" id="KW-1133">Transmembrane helix</keyword>
<evidence type="ECO:0000256" key="1">
    <source>
        <dbReference type="ARBA" id="ARBA00004370"/>
    </source>
</evidence>
<proteinExistence type="predicted"/>
<sequence>MDWSYYFLPFIWNAQYFVSANGNSVHKSTVHKFQGESVLFPLNLEKLDSTSDLTLKKNNIYLFKWKKNDVDQRYADRLTFHENRTLKLEKLQDKDAGPYEVQLFDMAGKCIHNAVINVILICVKGFHEVHGVLGAPVAVFEENLVGLSNISDAKWEKSGSLIAQLQQSRPVYTEEYSSRVKIFTTGKCTLLRADISDEGNHTLDVSDGDLRLRWSAQLVMRVPQPLIEYSCLSDVKAKYRCSVNSELQTLWILNGSSLEKNDLVLDYFTGELYCMLKEYPDQNVSVSFTCMGTNRDKIAYILAPCFSVIIVAMLSVTGYCGLRHNLWHRHGQSLELTTMVPTEVLETCEVTGTDEFPPPPPSILEEEGIYTNITMRPEMSTFI</sequence>
<feature type="transmembrane region" description="Helical" evidence="5">
    <location>
        <begin position="298"/>
        <end position="322"/>
    </location>
</feature>
<dbReference type="Proteomes" id="UP001221898">
    <property type="component" value="Unassembled WGS sequence"/>
</dbReference>
<reference evidence="6" key="1">
    <citation type="journal article" date="2023" name="Science">
        <title>Genome structures resolve the early diversification of teleost fishes.</title>
        <authorList>
            <person name="Parey E."/>
            <person name="Louis A."/>
            <person name="Montfort J."/>
            <person name="Bouchez O."/>
            <person name="Roques C."/>
            <person name="Iampietro C."/>
            <person name="Lluch J."/>
            <person name="Castinel A."/>
            <person name="Donnadieu C."/>
            <person name="Desvignes T."/>
            <person name="Floi Bucao C."/>
            <person name="Jouanno E."/>
            <person name="Wen M."/>
            <person name="Mejri S."/>
            <person name="Dirks R."/>
            <person name="Jansen H."/>
            <person name="Henkel C."/>
            <person name="Chen W.J."/>
            <person name="Zahm M."/>
            <person name="Cabau C."/>
            <person name="Klopp C."/>
            <person name="Thompson A.W."/>
            <person name="Robinson-Rechavi M."/>
            <person name="Braasch I."/>
            <person name="Lecointre G."/>
            <person name="Bobe J."/>
            <person name="Postlethwait J.H."/>
            <person name="Berthelot C."/>
            <person name="Roest Crollius H."/>
            <person name="Guiguen Y."/>
        </authorList>
    </citation>
    <scope>NUCLEOTIDE SEQUENCE</scope>
    <source>
        <strain evidence="6">NC1722</strain>
    </source>
</reference>
<evidence type="ECO:0000256" key="4">
    <source>
        <dbReference type="ARBA" id="ARBA00023180"/>
    </source>
</evidence>
<comment type="caution">
    <text evidence="6">The sequence shown here is derived from an EMBL/GenBank/DDBJ whole genome shotgun (WGS) entry which is preliminary data.</text>
</comment>
<dbReference type="InterPro" id="IPR013783">
    <property type="entry name" value="Ig-like_fold"/>
</dbReference>
<evidence type="ECO:0008006" key="8">
    <source>
        <dbReference type="Google" id="ProtNLM"/>
    </source>
</evidence>
<dbReference type="EMBL" id="JAINUG010000048">
    <property type="protein sequence ID" value="KAJ8405463.1"/>
    <property type="molecule type" value="Genomic_DNA"/>
</dbReference>